<protein>
    <submittedName>
        <fullName evidence="1">Uncharacterized protein</fullName>
    </submittedName>
</protein>
<organism evidence="1">
    <name type="scientific">Haptolina brevifila</name>
    <dbReference type="NCBI Taxonomy" id="156173"/>
    <lineage>
        <taxon>Eukaryota</taxon>
        <taxon>Haptista</taxon>
        <taxon>Haptophyta</taxon>
        <taxon>Prymnesiophyceae</taxon>
        <taxon>Prymnesiales</taxon>
        <taxon>Prymnesiaceae</taxon>
        <taxon>Haptolina</taxon>
    </lineage>
</organism>
<sequence length="123" mass="13283">MLPLARKHANTRKQRRMPLMASAPLGFGAAKIDTRTLAAPAVMPPPVMPPTTILSTLLGLLALRSLEKVLQPSHIVATSQRCQAALGRTRQRAESHKVLHHPAAAAQCATCVRVRVKRSKGQT</sequence>
<reference evidence="1" key="1">
    <citation type="submission" date="2021-01" db="EMBL/GenBank/DDBJ databases">
        <authorList>
            <person name="Corre E."/>
            <person name="Pelletier E."/>
            <person name="Niang G."/>
            <person name="Scheremetjew M."/>
            <person name="Finn R."/>
            <person name="Kale V."/>
            <person name="Holt S."/>
            <person name="Cochrane G."/>
            <person name="Meng A."/>
            <person name="Brown T."/>
            <person name="Cohen L."/>
        </authorList>
    </citation>
    <scope>NUCLEOTIDE SEQUENCE</scope>
    <source>
        <strain evidence="1">UTEX LB 985</strain>
    </source>
</reference>
<evidence type="ECO:0000313" key="1">
    <source>
        <dbReference type="EMBL" id="CAD9482669.1"/>
    </source>
</evidence>
<accession>A0A7S2MGX0</accession>
<dbReference type="AlphaFoldDB" id="A0A7S2MGX0"/>
<dbReference type="EMBL" id="HBGU01046621">
    <property type="protein sequence ID" value="CAD9482669.1"/>
    <property type="molecule type" value="Transcribed_RNA"/>
</dbReference>
<name>A0A7S2MGX0_9EUKA</name>
<proteinExistence type="predicted"/>
<gene>
    <name evidence="1" type="ORF">CBRE1094_LOCUS25393</name>
</gene>